<sequence>MFNRTKDAFAAISFALLLVCVQSFPEDEMDEMVTKCLADNDIERAEYETLLSQNNSDIDMDSIDKKYKCYLHCMATEMHILDSNGHV</sequence>
<feature type="chain" id="PRO_5047514553" evidence="1">
    <location>
        <begin position="24"/>
        <end position="87"/>
    </location>
</feature>
<proteinExistence type="predicted"/>
<dbReference type="Proteomes" id="UP000694904">
    <property type="component" value="Unplaced"/>
</dbReference>
<gene>
    <name evidence="3" type="primary">LOC108620649</name>
</gene>
<evidence type="ECO:0000313" key="3">
    <source>
        <dbReference type="RefSeq" id="XP_017873037.1"/>
    </source>
</evidence>
<dbReference type="GeneID" id="108620649"/>
<evidence type="ECO:0000313" key="2">
    <source>
        <dbReference type="Proteomes" id="UP000694904"/>
    </source>
</evidence>
<reference evidence="3" key="1">
    <citation type="submission" date="2025-08" db="UniProtKB">
        <authorList>
            <consortium name="RefSeq"/>
        </authorList>
    </citation>
    <scope>IDENTIFICATION</scope>
    <source>
        <tissue evidence="3">Whole organism</tissue>
    </source>
</reference>
<dbReference type="CDD" id="cd23992">
    <property type="entry name" value="PBP_GOBP"/>
    <property type="match status" value="1"/>
</dbReference>
<accession>A0ABM1Q0Q1</accession>
<keyword evidence="2" id="KW-1185">Reference proteome</keyword>
<name>A0ABM1Q0Q1_DROAR</name>
<dbReference type="Pfam" id="PF01395">
    <property type="entry name" value="PBP_GOBP"/>
    <property type="match status" value="1"/>
</dbReference>
<feature type="non-terminal residue" evidence="3">
    <location>
        <position position="87"/>
    </location>
</feature>
<dbReference type="Gene3D" id="1.10.238.20">
    <property type="entry name" value="Pheromone/general odorant binding protein domain"/>
    <property type="match status" value="1"/>
</dbReference>
<dbReference type="SUPFAM" id="SSF47565">
    <property type="entry name" value="Insect pheromone/odorant-binding proteins"/>
    <property type="match status" value="1"/>
</dbReference>
<protein>
    <submittedName>
        <fullName evidence="3">General odorant-binding protein 57c</fullName>
    </submittedName>
</protein>
<dbReference type="RefSeq" id="XP_017873037.1">
    <property type="nucleotide sequence ID" value="XM_018017548.1"/>
</dbReference>
<keyword evidence="1" id="KW-0732">Signal</keyword>
<organism evidence="2 3">
    <name type="scientific">Drosophila arizonae</name>
    <name type="common">Fruit fly</name>
    <dbReference type="NCBI Taxonomy" id="7263"/>
    <lineage>
        <taxon>Eukaryota</taxon>
        <taxon>Metazoa</taxon>
        <taxon>Ecdysozoa</taxon>
        <taxon>Arthropoda</taxon>
        <taxon>Hexapoda</taxon>
        <taxon>Insecta</taxon>
        <taxon>Pterygota</taxon>
        <taxon>Neoptera</taxon>
        <taxon>Endopterygota</taxon>
        <taxon>Diptera</taxon>
        <taxon>Brachycera</taxon>
        <taxon>Muscomorpha</taxon>
        <taxon>Ephydroidea</taxon>
        <taxon>Drosophilidae</taxon>
        <taxon>Drosophila</taxon>
    </lineage>
</organism>
<feature type="signal peptide" evidence="1">
    <location>
        <begin position="1"/>
        <end position="23"/>
    </location>
</feature>
<evidence type="ECO:0000256" key="1">
    <source>
        <dbReference type="SAM" id="SignalP"/>
    </source>
</evidence>
<dbReference type="InterPro" id="IPR036728">
    <property type="entry name" value="PBP_GOBP_sf"/>
</dbReference>
<dbReference type="InterPro" id="IPR006170">
    <property type="entry name" value="PBP/GOBP"/>
</dbReference>